<sequence length="62" mass="6880">MSIYHFEYNKRGLKGSTAVNASSETQAKETVLADLWELGYAMAPEHLILIETEPGSPSVAYY</sequence>
<dbReference type="Proteomes" id="UP001352263">
    <property type="component" value="Unassembled WGS sequence"/>
</dbReference>
<organism evidence="1 2">
    <name type="scientific">Noviherbaspirillum album</name>
    <dbReference type="NCBI Taxonomy" id="3080276"/>
    <lineage>
        <taxon>Bacteria</taxon>
        <taxon>Pseudomonadati</taxon>
        <taxon>Pseudomonadota</taxon>
        <taxon>Betaproteobacteria</taxon>
        <taxon>Burkholderiales</taxon>
        <taxon>Oxalobacteraceae</taxon>
        <taxon>Noviherbaspirillum</taxon>
    </lineage>
</organism>
<comment type="caution">
    <text evidence="1">The sequence shown here is derived from an EMBL/GenBank/DDBJ whole genome shotgun (WGS) entry which is preliminary data.</text>
</comment>
<evidence type="ECO:0000313" key="2">
    <source>
        <dbReference type="Proteomes" id="UP001352263"/>
    </source>
</evidence>
<name>A0ABU6JF34_9BURK</name>
<evidence type="ECO:0000313" key="1">
    <source>
        <dbReference type="EMBL" id="MEC4722287.1"/>
    </source>
</evidence>
<gene>
    <name evidence="1" type="ORF">RY831_24285</name>
</gene>
<protein>
    <submittedName>
        <fullName evidence="1">Uncharacterized protein</fullName>
    </submittedName>
</protein>
<proteinExistence type="predicted"/>
<keyword evidence="2" id="KW-1185">Reference proteome</keyword>
<accession>A0ABU6JF34</accession>
<dbReference type="EMBL" id="JAWIIV010000028">
    <property type="protein sequence ID" value="MEC4722287.1"/>
    <property type="molecule type" value="Genomic_DNA"/>
</dbReference>
<dbReference type="RefSeq" id="WP_326508965.1">
    <property type="nucleotide sequence ID" value="NZ_JAWIIV010000028.1"/>
</dbReference>
<reference evidence="1 2" key="1">
    <citation type="submission" date="2023-10" db="EMBL/GenBank/DDBJ databases">
        <title>Noviherbaspirillum sp. CPCC 100848 genome assembly.</title>
        <authorList>
            <person name="Li X.Y."/>
            <person name="Fang X.M."/>
        </authorList>
    </citation>
    <scope>NUCLEOTIDE SEQUENCE [LARGE SCALE GENOMIC DNA]</scope>
    <source>
        <strain evidence="1 2">CPCC 100848</strain>
    </source>
</reference>